<sequence>MERHLARSQIKILFLQRQTYAKGSPLNEARRKYCKMVRRINNLSIGANGLFACGYSRRRTRFTDGAAVTANVNIFRLGTTLIAARPATCRLHVINRPEAADLSAPTFMKFTSADCVRKKKS</sequence>
<comment type="caution">
    <text evidence="1">The sequence shown here is derived from an EMBL/GenBank/DDBJ whole genome shotgun (WGS) entry which is preliminary data.</text>
</comment>
<dbReference type="AlphaFoldDB" id="A0A4C1T3N6"/>
<dbReference type="Proteomes" id="UP000299102">
    <property type="component" value="Unassembled WGS sequence"/>
</dbReference>
<protein>
    <submittedName>
        <fullName evidence="1">Uncharacterized protein</fullName>
    </submittedName>
</protein>
<gene>
    <name evidence="1" type="ORF">EVAR_2878_1</name>
</gene>
<evidence type="ECO:0000313" key="1">
    <source>
        <dbReference type="EMBL" id="GBP08067.1"/>
    </source>
</evidence>
<reference evidence="1 2" key="1">
    <citation type="journal article" date="2019" name="Commun. Biol.">
        <title>The bagworm genome reveals a unique fibroin gene that provides high tensile strength.</title>
        <authorList>
            <person name="Kono N."/>
            <person name="Nakamura H."/>
            <person name="Ohtoshi R."/>
            <person name="Tomita M."/>
            <person name="Numata K."/>
            <person name="Arakawa K."/>
        </authorList>
    </citation>
    <scope>NUCLEOTIDE SEQUENCE [LARGE SCALE GENOMIC DNA]</scope>
</reference>
<organism evidence="1 2">
    <name type="scientific">Eumeta variegata</name>
    <name type="common">Bagworm moth</name>
    <name type="synonym">Eumeta japonica</name>
    <dbReference type="NCBI Taxonomy" id="151549"/>
    <lineage>
        <taxon>Eukaryota</taxon>
        <taxon>Metazoa</taxon>
        <taxon>Ecdysozoa</taxon>
        <taxon>Arthropoda</taxon>
        <taxon>Hexapoda</taxon>
        <taxon>Insecta</taxon>
        <taxon>Pterygota</taxon>
        <taxon>Neoptera</taxon>
        <taxon>Endopterygota</taxon>
        <taxon>Lepidoptera</taxon>
        <taxon>Glossata</taxon>
        <taxon>Ditrysia</taxon>
        <taxon>Tineoidea</taxon>
        <taxon>Psychidae</taxon>
        <taxon>Oiketicinae</taxon>
        <taxon>Eumeta</taxon>
    </lineage>
</organism>
<keyword evidence="2" id="KW-1185">Reference proteome</keyword>
<dbReference type="EMBL" id="BGZK01000029">
    <property type="protein sequence ID" value="GBP08067.1"/>
    <property type="molecule type" value="Genomic_DNA"/>
</dbReference>
<evidence type="ECO:0000313" key="2">
    <source>
        <dbReference type="Proteomes" id="UP000299102"/>
    </source>
</evidence>
<accession>A0A4C1T3N6</accession>
<name>A0A4C1T3N6_EUMVA</name>
<proteinExistence type="predicted"/>